<dbReference type="FunFam" id="3.30.160.60:FF:000032">
    <property type="entry name" value="Krueppel-like factor 4"/>
    <property type="match status" value="1"/>
</dbReference>
<dbReference type="PROSITE" id="PS00028">
    <property type="entry name" value="ZINC_FINGER_C2H2_1"/>
    <property type="match status" value="18"/>
</dbReference>
<dbReference type="Pfam" id="PF00096">
    <property type="entry name" value="zf-C2H2"/>
    <property type="match status" value="6"/>
</dbReference>
<feature type="domain" description="C2H2-type" evidence="11">
    <location>
        <begin position="544"/>
        <end position="568"/>
    </location>
</feature>
<dbReference type="InterPro" id="IPR036236">
    <property type="entry name" value="Znf_C2H2_sf"/>
</dbReference>
<reference evidence="12" key="1">
    <citation type="submission" date="2020-11" db="EMBL/GenBank/DDBJ databases">
        <authorList>
            <person name="Tran Van P."/>
        </authorList>
    </citation>
    <scope>NUCLEOTIDE SEQUENCE</scope>
</reference>
<keyword evidence="4 9" id="KW-0863">Zinc-finger</keyword>
<evidence type="ECO:0000313" key="13">
    <source>
        <dbReference type="Proteomes" id="UP000759131"/>
    </source>
</evidence>
<comment type="subcellular location">
    <subcellularLocation>
        <location evidence="1">Nucleus</location>
    </subcellularLocation>
</comment>
<feature type="domain" description="C2H2-type" evidence="11">
    <location>
        <begin position="602"/>
        <end position="627"/>
    </location>
</feature>
<accession>A0A7R9L853</accession>
<feature type="domain" description="C2H2-type" evidence="11">
    <location>
        <begin position="943"/>
        <end position="972"/>
    </location>
</feature>
<dbReference type="Proteomes" id="UP000759131">
    <property type="component" value="Unassembled WGS sequence"/>
</dbReference>
<keyword evidence="8" id="KW-0539">Nucleus</keyword>
<dbReference type="PANTHER" id="PTHR24376:SF235">
    <property type="entry name" value="C2H2-TYPE DOMAIN-CONTAINING PROTEIN"/>
    <property type="match status" value="1"/>
</dbReference>
<feature type="domain" description="C2H2-type" evidence="11">
    <location>
        <begin position="855"/>
        <end position="884"/>
    </location>
</feature>
<evidence type="ECO:0000256" key="5">
    <source>
        <dbReference type="ARBA" id="ARBA00022833"/>
    </source>
</evidence>
<dbReference type="GO" id="GO:0008270">
    <property type="term" value="F:zinc ion binding"/>
    <property type="evidence" value="ECO:0007669"/>
    <property type="project" value="UniProtKB-KW"/>
</dbReference>
<dbReference type="SMART" id="SM00355">
    <property type="entry name" value="ZnF_C2H2"/>
    <property type="match status" value="22"/>
</dbReference>
<feature type="domain" description="C2H2-type" evidence="11">
    <location>
        <begin position="796"/>
        <end position="826"/>
    </location>
</feature>
<dbReference type="FunFam" id="3.30.160.60:FF:000446">
    <property type="entry name" value="Zinc finger protein"/>
    <property type="match status" value="1"/>
</dbReference>
<feature type="domain" description="C2H2-type" evidence="11">
    <location>
        <begin position="885"/>
        <end position="913"/>
    </location>
</feature>
<feature type="domain" description="C2H2-type" evidence="11">
    <location>
        <begin position="426"/>
        <end position="454"/>
    </location>
</feature>
<gene>
    <name evidence="12" type="ORF">OSB1V03_LOCUS15966</name>
</gene>
<dbReference type="AlphaFoldDB" id="A0A7R9L853"/>
<evidence type="ECO:0000256" key="9">
    <source>
        <dbReference type="PROSITE-ProRule" id="PRU00042"/>
    </source>
</evidence>
<dbReference type="OrthoDB" id="6407147at2759"/>
<dbReference type="PROSITE" id="PS50157">
    <property type="entry name" value="ZINC_FINGER_C2H2_2"/>
    <property type="match status" value="19"/>
</dbReference>
<keyword evidence="3" id="KW-0677">Repeat</keyword>
<feature type="domain" description="C2H2-type" evidence="11">
    <location>
        <begin position="572"/>
        <end position="601"/>
    </location>
</feature>
<protein>
    <recommendedName>
        <fullName evidence="11">C2H2-type domain-containing protein</fullName>
    </recommendedName>
</protein>
<dbReference type="EMBL" id="CAJPIZ010017204">
    <property type="protein sequence ID" value="CAG2116005.1"/>
    <property type="molecule type" value="Genomic_DNA"/>
</dbReference>
<dbReference type="Gene3D" id="3.30.160.60">
    <property type="entry name" value="Classic Zinc Finger"/>
    <property type="match status" value="16"/>
</dbReference>
<feature type="domain" description="C2H2-type" evidence="11">
    <location>
        <begin position="271"/>
        <end position="301"/>
    </location>
</feature>
<dbReference type="EMBL" id="OC871779">
    <property type="protein sequence ID" value="CAD7635575.1"/>
    <property type="molecule type" value="Genomic_DNA"/>
</dbReference>
<feature type="domain" description="C2H2-type" evidence="11">
    <location>
        <begin position="396"/>
        <end position="425"/>
    </location>
</feature>
<proteinExistence type="predicted"/>
<feature type="domain" description="C2H2-type" evidence="11">
    <location>
        <begin position="366"/>
        <end position="395"/>
    </location>
</feature>
<evidence type="ECO:0000256" key="8">
    <source>
        <dbReference type="ARBA" id="ARBA00023242"/>
    </source>
</evidence>
<evidence type="ECO:0000256" key="3">
    <source>
        <dbReference type="ARBA" id="ARBA00022737"/>
    </source>
</evidence>
<evidence type="ECO:0000313" key="12">
    <source>
        <dbReference type="EMBL" id="CAD7635575.1"/>
    </source>
</evidence>
<feature type="domain" description="C2H2-type" evidence="11">
    <location>
        <begin position="231"/>
        <end position="262"/>
    </location>
</feature>
<feature type="compositionally biased region" description="Polar residues" evidence="10">
    <location>
        <begin position="26"/>
        <end position="42"/>
    </location>
</feature>
<feature type="region of interest" description="Disordered" evidence="10">
    <location>
        <begin position="26"/>
        <end position="48"/>
    </location>
</feature>
<feature type="domain" description="C2H2-type" evidence="11">
    <location>
        <begin position="484"/>
        <end position="513"/>
    </location>
</feature>
<dbReference type="GO" id="GO:0005634">
    <property type="term" value="C:nucleus"/>
    <property type="evidence" value="ECO:0007669"/>
    <property type="project" value="UniProtKB-SubCell"/>
</dbReference>
<evidence type="ECO:0000259" key="11">
    <source>
        <dbReference type="PROSITE" id="PS50157"/>
    </source>
</evidence>
<keyword evidence="13" id="KW-1185">Reference proteome</keyword>
<keyword evidence="7" id="KW-0804">Transcription</keyword>
<keyword evidence="5" id="KW-0862">Zinc</keyword>
<feature type="non-terminal residue" evidence="12">
    <location>
        <position position="978"/>
    </location>
</feature>
<evidence type="ECO:0000256" key="6">
    <source>
        <dbReference type="ARBA" id="ARBA00023015"/>
    </source>
</evidence>
<dbReference type="SUPFAM" id="SSF57667">
    <property type="entry name" value="beta-beta-alpha zinc fingers"/>
    <property type="match status" value="10"/>
</dbReference>
<organism evidence="12">
    <name type="scientific">Medioppia subpectinata</name>
    <dbReference type="NCBI Taxonomy" id="1979941"/>
    <lineage>
        <taxon>Eukaryota</taxon>
        <taxon>Metazoa</taxon>
        <taxon>Ecdysozoa</taxon>
        <taxon>Arthropoda</taxon>
        <taxon>Chelicerata</taxon>
        <taxon>Arachnida</taxon>
        <taxon>Acari</taxon>
        <taxon>Acariformes</taxon>
        <taxon>Sarcoptiformes</taxon>
        <taxon>Oribatida</taxon>
        <taxon>Brachypylina</taxon>
        <taxon>Oppioidea</taxon>
        <taxon>Oppiidae</taxon>
        <taxon>Medioppia</taxon>
    </lineage>
</organism>
<dbReference type="PANTHER" id="PTHR24376">
    <property type="entry name" value="ZINC FINGER PROTEIN"/>
    <property type="match status" value="1"/>
</dbReference>
<name>A0A7R9L853_9ACAR</name>
<sequence>NNHILIESLESQYKTIITDGCAQHSTQTTTTHNWPLDTQTTPVGHRSETITTEDQSMTAEYTINDGQIETDTGSDGCVATNTETIHIMNESVIKREKEDMNWSPLSVMKYSTYNKPKRQKPQQTARKSFVSSPPKTSFYICDWMGCVDTFITKSLLDNHRKVNHKIDVPFGARLQGWRQQVADKADRLTDPSTSLPLKPFACDYKDCHFRAVNQSILDSHREYHKSVDLQYSCDYDDCHMRFAAERSLTIHRRTSGHFVDNDILATPGPPYGCQWPDCTKTFNTMWKLKRHVDGVHTNVRPFECHDCPKRFLSNSDLCTHRREKHSLEPIVPKKVFKCDYNDCQYETTYSGTFSEHKKRHLNIKKFVCEETDCAASFVTNGDLKRHMRSHSDERPHRCDWPGCEMAYKKTESLVDHRRRHTGDLPFLCDDCEERFPSNNSLTEHRRRRHDTKRYECAVNGCSWATNTRSEFIVHRGKHQNVGQFVCKETDCGKSFVLKSRLKKHMVCHSDEKPYRCDWPGCESAYKWSTALDQHRRKHSGNREYKCPFEGCGKSFMSCNNLWTHRNIHKQPYVCHWPECDQRFGDSRRLKSHMNEHQGIRPHKCHFSGCDKSYFGKPSLNAHLKAVHKLILIESLETQYKTIITDGCAQYKSLTADYVESKGPIETDTGVERSVDTNEEIRHTINENEIKVEEDMVWDPLSVMKYSTYNKPKRQRVQTARKSCMSSPPKTSKVYQPETSPLPKTSLYVYERTGHQYRCAYDDCGRSFMDEKSLKTHQHLSGHFDDTDDMAIPGPPYGCQWPDCTKDFKTTWMLKRHVSQVHTCVRPFECHDCPKRFVANRDLKRHMSVHSDEWPHRCDWTGCKSAFKKADSLADHRRRHSGDLPFACDDCEEKFPSISSLNSHRRRRHDTKRYECDVSGCSWATNTRSQFDVHRRKHQNVRPFVCEETDCGKSFHRKWSLTKHMQCHSDERPHRCDWP</sequence>
<dbReference type="InterPro" id="IPR013087">
    <property type="entry name" value="Znf_C2H2_type"/>
</dbReference>
<feature type="domain" description="C2H2-type" evidence="11">
    <location>
        <begin position="913"/>
        <end position="942"/>
    </location>
</feature>
<evidence type="ECO:0000256" key="10">
    <source>
        <dbReference type="SAM" id="MobiDB-lite"/>
    </source>
</evidence>
<feature type="domain" description="C2H2-type" evidence="11">
    <location>
        <begin position="756"/>
        <end position="787"/>
    </location>
</feature>
<evidence type="ECO:0000256" key="4">
    <source>
        <dbReference type="ARBA" id="ARBA00022771"/>
    </source>
</evidence>
<feature type="domain" description="C2H2-type" evidence="11">
    <location>
        <begin position="514"/>
        <end position="543"/>
    </location>
</feature>
<feature type="domain" description="C2H2-type" evidence="11">
    <location>
        <begin position="139"/>
        <end position="169"/>
    </location>
</feature>
<keyword evidence="2" id="KW-0479">Metal-binding</keyword>
<keyword evidence="6" id="KW-0805">Transcription regulation</keyword>
<feature type="domain" description="C2H2-type" evidence="11">
    <location>
        <begin position="827"/>
        <end position="854"/>
    </location>
</feature>
<evidence type="ECO:0000256" key="2">
    <source>
        <dbReference type="ARBA" id="ARBA00022723"/>
    </source>
</evidence>
<evidence type="ECO:0000256" key="1">
    <source>
        <dbReference type="ARBA" id="ARBA00004123"/>
    </source>
</evidence>
<evidence type="ECO:0000256" key="7">
    <source>
        <dbReference type="ARBA" id="ARBA00023163"/>
    </source>
</evidence>
<feature type="region of interest" description="Disordered" evidence="10">
    <location>
        <begin position="717"/>
        <end position="738"/>
    </location>
</feature>
<feature type="non-terminal residue" evidence="12">
    <location>
        <position position="1"/>
    </location>
</feature>
<feature type="domain" description="C2H2-type" evidence="11">
    <location>
        <begin position="302"/>
        <end position="330"/>
    </location>
</feature>